<dbReference type="Proteomes" id="UP000507470">
    <property type="component" value="Unassembled WGS sequence"/>
</dbReference>
<evidence type="ECO:0000313" key="1">
    <source>
        <dbReference type="EMBL" id="CAC5366423.1"/>
    </source>
</evidence>
<protein>
    <submittedName>
        <fullName evidence="1">Uncharacterized protein</fullName>
    </submittedName>
</protein>
<dbReference type="PANTHER" id="PTHR33845:SF1">
    <property type="entry name" value="C2H2-TYPE DOMAIN-CONTAINING PROTEIN"/>
    <property type="match status" value="1"/>
</dbReference>
<dbReference type="EMBL" id="CACVKT020001251">
    <property type="protein sequence ID" value="CAC5366423.1"/>
    <property type="molecule type" value="Genomic_DNA"/>
</dbReference>
<organism evidence="1 2">
    <name type="scientific">Mytilus coruscus</name>
    <name type="common">Sea mussel</name>
    <dbReference type="NCBI Taxonomy" id="42192"/>
    <lineage>
        <taxon>Eukaryota</taxon>
        <taxon>Metazoa</taxon>
        <taxon>Spiralia</taxon>
        <taxon>Lophotrochozoa</taxon>
        <taxon>Mollusca</taxon>
        <taxon>Bivalvia</taxon>
        <taxon>Autobranchia</taxon>
        <taxon>Pteriomorphia</taxon>
        <taxon>Mytilida</taxon>
        <taxon>Mytiloidea</taxon>
        <taxon>Mytilidae</taxon>
        <taxon>Mytilinae</taxon>
        <taxon>Mytilus</taxon>
    </lineage>
</organism>
<sequence>MDSAKQDWYSVSSLLLHALNTIKQQLPEIKEVFLRSDNAGCYKCGHIWLVMNELSKQSGIRIKRYDYREPQSGKNDCDAKIAHMRGKMQVYVTNGNNINTAKDLKTAIDYQQGFSGVQCSVVAINSENLTLKSHRWRGITNYNNLEFLYDGIKVWKAYKCWQWLLNYE</sequence>
<gene>
    <name evidence="1" type="ORF">MCOR_6731</name>
</gene>
<reference evidence="1 2" key="1">
    <citation type="submission" date="2020-06" db="EMBL/GenBank/DDBJ databases">
        <authorList>
            <person name="Li R."/>
            <person name="Bekaert M."/>
        </authorList>
    </citation>
    <scope>NUCLEOTIDE SEQUENCE [LARGE SCALE GENOMIC DNA]</scope>
    <source>
        <strain evidence="2">wild</strain>
    </source>
</reference>
<dbReference type="PANTHER" id="PTHR33845">
    <property type="entry name" value="C2H2-TYPE DOMAIN-CONTAINING PROTEIN"/>
    <property type="match status" value="1"/>
</dbReference>
<accession>A0A6J8AH61</accession>
<dbReference type="AlphaFoldDB" id="A0A6J8AH61"/>
<dbReference type="OrthoDB" id="10045083at2759"/>
<keyword evidence="2" id="KW-1185">Reference proteome</keyword>
<proteinExistence type="predicted"/>
<evidence type="ECO:0000313" key="2">
    <source>
        <dbReference type="Proteomes" id="UP000507470"/>
    </source>
</evidence>
<name>A0A6J8AH61_MYTCO</name>